<evidence type="ECO:0000256" key="10">
    <source>
        <dbReference type="SAM" id="MobiDB-lite"/>
    </source>
</evidence>
<dbReference type="Gene3D" id="3.90.79.10">
    <property type="entry name" value="Nucleoside Triphosphate Pyrophosphohydrolase"/>
    <property type="match status" value="1"/>
</dbReference>
<dbReference type="PANTHER" id="PTHR42904:SF6">
    <property type="entry name" value="NAD-CAPPED RNA HYDROLASE NUDT12"/>
    <property type="match status" value="1"/>
</dbReference>
<dbReference type="Proteomes" id="UP000183315">
    <property type="component" value="Unassembled WGS sequence"/>
</dbReference>
<evidence type="ECO:0000256" key="8">
    <source>
        <dbReference type="ARBA" id="ARBA00023027"/>
    </source>
</evidence>
<dbReference type="EMBL" id="FNZI01000002">
    <property type="protein sequence ID" value="SEJ19668.1"/>
    <property type="molecule type" value="Genomic_DNA"/>
</dbReference>
<dbReference type="PANTHER" id="PTHR42904">
    <property type="entry name" value="NUDIX HYDROLASE, NUDC SUBFAMILY"/>
    <property type="match status" value="1"/>
</dbReference>
<dbReference type="NCBIfam" id="NF001299">
    <property type="entry name" value="PRK00241.1"/>
    <property type="match status" value="1"/>
</dbReference>
<dbReference type="GO" id="GO:0019677">
    <property type="term" value="P:NAD+ catabolic process"/>
    <property type="evidence" value="ECO:0007669"/>
    <property type="project" value="TreeGrafter"/>
</dbReference>
<keyword evidence="5" id="KW-0479">Metal-binding</keyword>
<keyword evidence="8" id="KW-0520">NAD</keyword>
<reference evidence="13" key="1">
    <citation type="submission" date="2016-10" db="EMBL/GenBank/DDBJ databases">
        <authorList>
            <person name="Varghese N."/>
        </authorList>
    </citation>
    <scope>NUCLEOTIDE SEQUENCE [LARGE SCALE GENOMIC DNA]</scope>
    <source>
        <strain evidence="13">DSM 24868</strain>
    </source>
</reference>
<organism evidence="12 13">
    <name type="scientific">Demequina mangrovi</name>
    <dbReference type="NCBI Taxonomy" id="1043493"/>
    <lineage>
        <taxon>Bacteria</taxon>
        <taxon>Bacillati</taxon>
        <taxon>Actinomycetota</taxon>
        <taxon>Actinomycetes</taxon>
        <taxon>Micrococcales</taxon>
        <taxon>Demequinaceae</taxon>
        <taxon>Demequina</taxon>
    </lineage>
</organism>
<name>A0A1H6WS45_9MICO</name>
<evidence type="ECO:0000313" key="13">
    <source>
        <dbReference type="Proteomes" id="UP000183315"/>
    </source>
</evidence>
<evidence type="ECO:0000256" key="2">
    <source>
        <dbReference type="ARBA" id="ARBA00001947"/>
    </source>
</evidence>
<evidence type="ECO:0000256" key="7">
    <source>
        <dbReference type="ARBA" id="ARBA00022842"/>
    </source>
</evidence>
<dbReference type="Pfam" id="PF00293">
    <property type="entry name" value="NUDIX"/>
    <property type="match status" value="1"/>
</dbReference>
<dbReference type="InterPro" id="IPR049734">
    <property type="entry name" value="NudC-like_C"/>
</dbReference>
<keyword evidence="7" id="KW-0460">Magnesium</keyword>
<dbReference type="CDD" id="cd03429">
    <property type="entry name" value="NUDIX_NADH_pyrophosphatase_Nudt13"/>
    <property type="match status" value="1"/>
</dbReference>
<comment type="cofactor">
    <cofactor evidence="2">
        <name>Zn(2+)</name>
        <dbReference type="ChEBI" id="CHEBI:29105"/>
    </cofactor>
</comment>
<dbReference type="InterPro" id="IPR000086">
    <property type="entry name" value="NUDIX_hydrolase_dom"/>
</dbReference>
<sequence length="349" mass="38158">MAGGCTEPTPPPPANGALTDGFDAVPSPMGRLLSARQYGDGMRNPWPLDLPSRIDRAAERRDTVDLEGCDAIVVRDGRVLTADGRLIELAPADQPEARLRIYLGRDGDRDLAALVPEDASFGADPDGIGGERMSGLRDLLAGFWDRGTDGERDHELASTAVAIANWHASHPRCSLCGEPTVPDHGGWVRRCERDDREHYPRTDPAIIVAITDPEDRLLLAHAASWSPRRFSHLAGYVEPGETFEQAVHREVEEESSLALTDLEYLGSQPWPFPASVMVAFRARTARPEALALDMDEVSEARFVAREDLADLIATGEVILAPKGSVARRMLEDWYGGVLPERRADVTVDV</sequence>
<dbReference type="eggNOG" id="COG2816">
    <property type="taxonomic scope" value="Bacteria"/>
</dbReference>
<evidence type="ECO:0000256" key="3">
    <source>
        <dbReference type="ARBA" id="ARBA00009595"/>
    </source>
</evidence>
<dbReference type="SUPFAM" id="SSF55811">
    <property type="entry name" value="Nudix"/>
    <property type="match status" value="1"/>
</dbReference>
<evidence type="ECO:0000256" key="1">
    <source>
        <dbReference type="ARBA" id="ARBA00001946"/>
    </source>
</evidence>
<accession>A0A1H6WS45</accession>
<dbReference type="STRING" id="1043493.SAMN05421637_1116"/>
<gene>
    <name evidence="12" type="ORF">SAMN05421637_1116</name>
</gene>
<evidence type="ECO:0000256" key="4">
    <source>
        <dbReference type="ARBA" id="ARBA00012381"/>
    </source>
</evidence>
<comment type="catalytic activity">
    <reaction evidence="9">
        <text>a 5'-end NAD(+)-phospho-ribonucleoside in mRNA + H2O = a 5'-end phospho-adenosine-phospho-ribonucleoside in mRNA + beta-nicotinamide D-ribonucleotide + 2 H(+)</text>
        <dbReference type="Rhea" id="RHEA:60876"/>
        <dbReference type="Rhea" id="RHEA-COMP:15698"/>
        <dbReference type="Rhea" id="RHEA-COMP:15719"/>
        <dbReference type="ChEBI" id="CHEBI:14649"/>
        <dbReference type="ChEBI" id="CHEBI:15377"/>
        <dbReference type="ChEBI" id="CHEBI:15378"/>
        <dbReference type="ChEBI" id="CHEBI:144029"/>
        <dbReference type="ChEBI" id="CHEBI:144051"/>
    </reaction>
    <physiologicalReaction direction="left-to-right" evidence="9">
        <dbReference type="Rhea" id="RHEA:60877"/>
    </physiologicalReaction>
</comment>
<evidence type="ECO:0000256" key="5">
    <source>
        <dbReference type="ARBA" id="ARBA00022723"/>
    </source>
</evidence>
<proteinExistence type="inferred from homology"/>
<dbReference type="PROSITE" id="PS51462">
    <property type="entry name" value="NUDIX"/>
    <property type="match status" value="1"/>
</dbReference>
<dbReference type="AlphaFoldDB" id="A0A1H6WS45"/>
<dbReference type="EC" id="3.6.1.22" evidence="4"/>
<evidence type="ECO:0000256" key="9">
    <source>
        <dbReference type="ARBA" id="ARBA00023679"/>
    </source>
</evidence>
<dbReference type="GO" id="GO:0046872">
    <property type="term" value="F:metal ion binding"/>
    <property type="evidence" value="ECO:0007669"/>
    <property type="project" value="UniProtKB-KW"/>
</dbReference>
<keyword evidence="6" id="KW-0378">Hydrolase</keyword>
<dbReference type="Pfam" id="PF09297">
    <property type="entry name" value="Zn_ribbon_NUD"/>
    <property type="match status" value="1"/>
</dbReference>
<dbReference type="InterPro" id="IPR050241">
    <property type="entry name" value="NAD-cap_RNA_hydrolase_NudC"/>
</dbReference>
<feature type="region of interest" description="Disordered" evidence="10">
    <location>
        <begin position="1"/>
        <end position="26"/>
    </location>
</feature>
<comment type="similarity">
    <text evidence="3">Belongs to the Nudix hydrolase family. NudC subfamily.</text>
</comment>
<dbReference type="GO" id="GO:0005829">
    <property type="term" value="C:cytosol"/>
    <property type="evidence" value="ECO:0007669"/>
    <property type="project" value="TreeGrafter"/>
</dbReference>
<dbReference type="InterPro" id="IPR015376">
    <property type="entry name" value="Znr_NADH_PPase"/>
</dbReference>
<dbReference type="InterPro" id="IPR015797">
    <property type="entry name" value="NUDIX_hydrolase-like_dom_sf"/>
</dbReference>
<feature type="domain" description="Nudix hydrolase" evidence="11">
    <location>
        <begin position="200"/>
        <end position="325"/>
    </location>
</feature>
<keyword evidence="13" id="KW-1185">Reference proteome</keyword>
<comment type="cofactor">
    <cofactor evidence="1">
        <name>Mg(2+)</name>
        <dbReference type="ChEBI" id="CHEBI:18420"/>
    </cofactor>
</comment>
<protein>
    <recommendedName>
        <fullName evidence="4">NAD(+) diphosphatase</fullName>
        <ecNumber evidence="4">3.6.1.22</ecNumber>
    </recommendedName>
</protein>
<dbReference type="GO" id="GO:0006742">
    <property type="term" value="P:NADP+ catabolic process"/>
    <property type="evidence" value="ECO:0007669"/>
    <property type="project" value="TreeGrafter"/>
</dbReference>
<dbReference type="GO" id="GO:0035529">
    <property type="term" value="F:NADH pyrophosphatase activity"/>
    <property type="evidence" value="ECO:0007669"/>
    <property type="project" value="TreeGrafter"/>
</dbReference>
<evidence type="ECO:0000259" key="11">
    <source>
        <dbReference type="PROSITE" id="PS51462"/>
    </source>
</evidence>
<evidence type="ECO:0000256" key="6">
    <source>
        <dbReference type="ARBA" id="ARBA00022801"/>
    </source>
</evidence>
<evidence type="ECO:0000313" key="12">
    <source>
        <dbReference type="EMBL" id="SEJ19668.1"/>
    </source>
</evidence>
<dbReference type="Gene3D" id="3.90.79.20">
    <property type="match status" value="1"/>
</dbReference>